<evidence type="ECO:0000256" key="1">
    <source>
        <dbReference type="SAM" id="MobiDB-lite"/>
    </source>
</evidence>
<name>A0A0N5CN32_THECL</name>
<gene>
    <name evidence="2" type="ORF">TCLT_LOCUS1576</name>
</gene>
<dbReference type="AlphaFoldDB" id="A0A0N5CN32"/>
<dbReference type="OMA" id="DERNDWY"/>
<accession>A0A0N5CN32</accession>
<dbReference type="WBParaSite" id="TCLT_0000157501-mRNA-1">
    <property type="protein sequence ID" value="TCLT_0000157501-mRNA-1"/>
    <property type="gene ID" value="TCLT_0000157501"/>
</dbReference>
<protein>
    <submittedName>
        <fullName evidence="4">E2F-associated phosphoprotein</fullName>
    </submittedName>
</protein>
<feature type="region of interest" description="Disordered" evidence="1">
    <location>
        <begin position="27"/>
        <end position="59"/>
    </location>
</feature>
<dbReference type="Proteomes" id="UP000276776">
    <property type="component" value="Unassembled WGS sequence"/>
</dbReference>
<reference evidence="2 3" key="2">
    <citation type="submission" date="2018-11" db="EMBL/GenBank/DDBJ databases">
        <authorList>
            <consortium name="Pathogen Informatics"/>
        </authorList>
    </citation>
    <scope>NUCLEOTIDE SEQUENCE [LARGE SCALE GENOMIC DNA]</scope>
</reference>
<evidence type="ECO:0000313" key="2">
    <source>
        <dbReference type="EMBL" id="VDM97089.1"/>
    </source>
</evidence>
<dbReference type="OrthoDB" id="122464at2759"/>
<dbReference type="InterPro" id="IPR019370">
    <property type="entry name" value="E2F-assoc_phosphoprotein"/>
</dbReference>
<dbReference type="Pfam" id="PF10238">
    <property type="entry name" value="Eapp_C"/>
    <property type="match status" value="1"/>
</dbReference>
<dbReference type="EMBL" id="UYYF01000215">
    <property type="protein sequence ID" value="VDM97089.1"/>
    <property type="molecule type" value="Genomic_DNA"/>
</dbReference>
<organism evidence="4">
    <name type="scientific">Thelazia callipaeda</name>
    <name type="common">Oriental eyeworm</name>
    <name type="synonym">Parasitic nematode</name>
    <dbReference type="NCBI Taxonomy" id="103827"/>
    <lineage>
        <taxon>Eukaryota</taxon>
        <taxon>Metazoa</taxon>
        <taxon>Ecdysozoa</taxon>
        <taxon>Nematoda</taxon>
        <taxon>Chromadorea</taxon>
        <taxon>Rhabditida</taxon>
        <taxon>Spirurina</taxon>
        <taxon>Spiruromorpha</taxon>
        <taxon>Thelazioidea</taxon>
        <taxon>Thelaziidae</taxon>
        <taxon>Thelazia</taxon>
    </lineage>
</organism>
<dbReference type="STRING" id="103827.A0A0N5CN32"/>
<dbReference type="PANTHER" id="PTHR15967">
    <property type="entry name" value="E2F-ASSOCIATED PHOSPHOPROTEIN"/>
    <property type="match status" value="1"/>
</dbReference>
<keyword evidence="3" id="KW-1185">Reference proteome</keyword>
<evidence type="ECO:0000313" key="3">
    <source>
        <dbReference type="Proteomes" id="UP000276776"/>
    </source>
</evidence>
<dbReference type="GO" id="GO:0005634">
    <property type="term" value="C:nucleus"/>
    <property type="evidence" value="ECO:0007669"/>
    <property type="project" value="TreeGrafter"/>
</dbReference>
<dbReference type="PANTHER" id="PTHR15967:SF0">
    <property type="entry name" value="E2F-ASSOCIATED PHOSPHOPROTEIN"/>
    <property type="match status" value="1"/>
</dbReference>
<evidence type="ECO:0000313" key="4">
    <source>
        <dbReference type="WBParaSite" id="TCLT_0000157501-mRNA-1"/>
    </source>
</evidence>
<proteinExistence type="predicted"/>
<reference evidence="4" key="1">
    <citation type="submission" date="2017-02" db="UniProtKB">
        <authorList>
            <consortium name="WormBaseParasite"/>
        </authorList>
    </citation>
    <scope>IDENTIFICATION</scope>
</reference>
<sequence length="312" mass="35853">MSRERLIPLETMEKDYYLDDRNDWFSDGERENSESSDDGDDGKEFLRSSGKFSGCRSAPCKKLSRKDEFESDMDDELDNDFVTFTAKIFTPSGKRNVATLKEDISDPSKFILTEKSSFDDENNLLRKAVNKIGESTEKEVVEFYDSEEDEDNELWVRHHREQLKIIKPRNKNESDFGEDNQINEKVNRDSETDAVLSCPACMSLLTRDCQKHEFYHNQYRAIFVENCDVIENEVLFLPQSRKNERKARKNTAGIRPNAVVSPGDVLNIPKEDLFHPVHCSVCQTKIGVYDCEEASMVSGSYATIALEIAHEI</sequence>